<protein>
    <submittedName>
        <fullName evidence="1">Uncharacterized protein</fullName>
    </submittedName>
</protein>
<dbReference type="RefSeq" id="WP_170862422.1">
    <property type="nucleotide sequence ID" value="NZ_JBHTKX010000001.1"/>
</dbReference>
<reference evidence="2" key="1">
    <citation type="journal article" date="2019" name="Int. J. Syst. Evol. Microbiol.">
        <title>The Global Catalogue of Microorganisms (GCM) 10K type strain sequencing project: providing services to taxonomists for standard genome sequencing and annotation.</title>
        <authorList>
            <consortium name="The Broad Institute Genomics Platform"/>
            <consortium name="The Broad Institute Genome Sequencing Center for Infectious Disease"/>
            <person name="Wu L."/>
            <person name="Ma J."/>
        </authorList>
    </citation>
    <scope>NUCLEOTIDE SEQUENCE [LARGE SCALE GENOMIC DNA]</scope>
    <source>
        <strain evidence="2">CCUG 53519</strain>
    </source>
</reference>
<dbReference type="Proteomes" id="UP001597169">
    <property type="component" value="Unassembled WGS sequence"/>
</dbReference>
<gene>
    <name evidence="1" type="ORF">ACFQ3J_03955</name>
</gene>
<proteinExistence type="predicted"/>
<comment type="caution">
    <text evidence="1">The sequence shown here is derived from an EMBL/GenBank/DDBJ whole genome shotgun (WGS) entry which is preliminary data.</text>
</comment>
<evidence type="ECO:0000313" key="2">
    <source>
        <dbReference type="Proteomes" id="UP001597169"/>
    </source>
</evidence>
<evidence type="ECO:0000313" key="1">
    <source>
        <dbReference type="EMBL" id="MFD1127328.1"/>
    </source>
</evidence>
<name>A0ABW3PSU4_9BACL</name>
<dbReference type="EMBL" id="JBHTKX010000001">
    <property type="protein sequence ID" value="MFD1127328.1"/>
    <property type="molecule type" value="Genomic_DNA"/>
</dbReference>
<accession>A0ABW3PSU4</accession>
<sequence>MANKFFKFGVIKNEDVPEEVNEAAREVEKLPETIVNEINEAFKNEKEDK</sequence>
<organism evidence="1 2">
    <name type="scientific">Paenibacillus provencensis</name>
    <dbReference type="NCBI Taxonomy" id="441151"/>
    <lineage>
        <taxon>Bacteria</taxon>
        <taxon>Bacillati</taxon>
        <taxon>Bacillota</taxon>
        <taxon>Bacilli</taxon>
        <taxon>Bacillales</taxon>
        <taxon>Paenibacillaceae</taxon>
        <taxon>Paenibacillus</taxon>
    </lineage>
</organism>
<keyword evidence="2" id="KW-1185">Reference proteome</keyword>